<comment type="subcellular location">
    <subcellularLocation>
        <location evidence="1">Cell membrane</location>
        <topology evidence="1">Multi-pass membrane protein</topology>
    </subcellularLocation>
</comment>
<reference evidence="8 9" key="1">
    <citation type="submission" date="2020-08" db="EMBL/GenBank/DDBJ databases">
        <title>Aquariorum lacteus gen. nov., sp. nov., a new member of the family Comamonadaceae, isolated from freshwater aquarium.</title>
        <authorList>
            <person name="Chun S.-J."/>
        </authorList>
    </citation>
    <scope>NUCLEOTIDE SEQUENCE [LARGE SCALE GENOMIC DNA]</scope>
    <source>
        <strain evidence="8 9">SJAQ100</strain>
    </source>
</reference>
<feature type="transmembrane region" description="Helical" evidence="7">
    <location>
        <begin position="120"/>
        <end position="138"/>
    </location>
</feature>
<keyword evidence="4 7" id="KW-1133">Transmembrane helix</keyword>
<name>A0A839HLW2_9BURK</name>
<proteinExistence type="predicted"/>
<accession>A0A839HLW2</accession>
<evidence type="ECO:0000256" key="2">
    <source>
        <dbReference type="ARBA" id="ARBA00022475"/>
    </source>
</evidence>
<feature type="transmembrane region" description="Helical" evidence="7">
    <location>
        <begin position="291"/>
        <end position="307"/>
    </location>
</feature>
<evidence type="ECO:0000313" key="9">
    <source>
        <dbReference type="Proteomes" id="UP000586093"/>
    </source>
</evidence>
<dbReference type="EMBL" id="JACIVI010000003">
    <property type="protein sequence ID" value="MBB1162322.1"/>
    <property type="molecule type" value="Genomic_DNA"/>
</dbReference>
<evidence type="ECO:0000256" key="5">
    <source>
        <dbReference type="ARBA" id="ARBA00023136"/>
    </source>
</evidence>
<dbReference type="GO" id="GO:0005886">
    <property type="term" value="C:plasma membrane"/>
    <property type="evidence" value="ECO:0007669"/>
    <property type="project" value="UniProtKB-SubCell"/>
</dbReference>
<feature type="region of interest" description="Disordered" evidence="6">
    <location>
        <begin position="191"/>
        <end position="216"/>
    </location>
</feature>
<organism evidence="8 9">
    <name type="scientific">Aquariibacter albus</name>
    <dbReference type="NCBI Taxonomy" id="2759899"/>
    <lineage>
        <taxon>Bacteria</taxon>
        <taxon>Pseudomonadati</taxon>
        <taxon>Pseudomonadota</taxon>
        <taxon>Betaproteobacteria</taxon>
        <taxon>Burkholderiales</taxon>
        <taxon>Sphaerotilaceae</taxon>
        <taxon>Aquariibacter</taxon>
    </lineage>
</organism>
<feature type="compositionally biased region" description="Low complexity" evidence="6">
    <location>
        <begin position="191"/>
        <end position="209"/>
    </location>
</feature>
<feature type="transmembrane region" description="Helical" evidence="7">
    <location>
        <begin position="165"/>
        <end position="185"/>
    </location>
</feature>
<dbReference type="InterPro" id="IPR022791">
    <property type="entry name" value="L-PG_synthase/AglD"/>
</dbReference>
<feature type="transmembrane region" description="Helical" evidence="7">
    <location>
        <begin position="263"/>
        <end position="284"/>
    </location>
</feature>
<evidence type="ECO:0000256" key="4">
    <source>
        <dbReference type="ARBA" id="ARBA00022989"/>
    </source>
</evidence>
<keyword evidence="3 7" id="KW-0812">Transmembrane</keyword>
<dbReference type="Proteomes" id="UP000586093">
    <property type="component" value="Unassembled WGS sequence"/>
</dbReference>
<evidence type="ECO:0000313" key="8">
    <source>
        <dbReference type="EMBL" id="MBB1162322.1"/>
    </source>
</evidence>
<comment type="caution">
    <text evidence="8">The sequence shown here is derived from an EMBL/GenBank/DDBJ whole genome shotgun (WGS) entry which is preliminary data.</text>
</comment>
<evidence type="ECO:0000256" key="7">
    <source>
        <dbReference type="SAM" id="Phobius"/>
    </source>
</evidence>
<feature type="transmembrane region" description="Helical" evidence="7">
    <location>
        <begin position="34"/>
        <end position="55"/>
    </location>
</feature>
<dbReference type="PANTHER" id="PTHR40277:SF1">
    <property type="entry name" value="BLL5419 PROTEIN"/>
    <property type="match status" value="1"/>
</dbReference>
<sequence>MLRLALGLGLLAALLALVDPAALGRQLAAARPDWLLLGLGSAVLANLCSALRWWAMARWLGAGVTPGWAVARYAGGVALNALLPGAVVGGDLYRAQALRARGLGWVAAGLSVLVDRLAGLWMLGVLALAAAALALVAAPPEALLDPLARLLPAGLHAALRAQPTAGLAAACAGLALACTLAPLALTARSPAAGSTGPGSPAAAGPEAVPSAPPPRRQALQALARRPGARGQLGLQLLASLGVQLFSVGTLACAGLALGVMLPAWAWALVALPIFVMATLPISFGGWGTREAAAVLALGAFGVAPPLALGTGLLYGLAALAQALPGAAVLAAERRARPGAG</sequence>
<gene>
    <name evidence="8" type="ORF">H4F90_10045</name>
</gene>
<protein>
    <submittedName>
        <fullName evidence="8">Flippase-like domain-containing protein</fullName>
    </submittedName>
</protein>
<evidence type="ECO:0000256" key="1">
    <source>
        <dbReference type="ARBA" id="ARBA00004651"/>
    </source>
</evidence>
<evidence type="ECO:0000256" key="6">
    <source>
        <dbReference type="SAM" id="MobiDB-lite"/>
    </source>
</evidence>
<dbReference type="PANTHER" id="PTHR40277">
    <property type="entry name" value="BLL5419 PROTEIN"/>
    <property type="match status" value="1"/>
</dbReference>
<keyword evidence="2" id="KW-1003">Cell membrane</keyword>
<keyword evidence="5 7" id="KW-0472">Membrane</keyword>
<dbReference type="AlphaFoldDB" id="A0A839HLW2"/>
<keyword evidence="9" id="KW-1185">Reference proteome</keyword>
<dbReference type="Pfam" id="PF03706">
    <property type="entry name" value="LPG_synthase_TM"/>
    <property type="match status" value="1"/>
</dbReference>
<feature type="transmembrane region" description="Helical" evidence="7">
    <location>
        <begin position="234"/>
        <end position="257"/>
    </location>
</feature>
<evidence type="ECO:0000256" key="3">
    <source>
        <dbReference type="ARBA" id="ARBA00022692"/>
    </source>
</evidence>